<keyword evidence="4" id="KW-1185">Reference proteome</keyword>
<name>A0A937FXC0_9BACT</name>
<evidence type="ECO:0000313" key="3">
    <source>
        <dbReference type="EMBL" id="MBL6447895.1"/>
    </source>
</evidence>
<comment type="caution">
    <text evidence="3">The sequence shown here is derived from an EMBL/GenBank/DDBJ whole genome shotgun (WGS) entry which is preliminary data.</text>
</comment>
<evidence type="ECO:0000313" key="4">
    <source>
        <dbReference type="Proteomes" id="UP000614216"/>
    </source>
</evidence>
<dbReference type="Pfam" id="PF13699">
    <property type="entry name" value="eCIS_core"/>
    <property type="match status" value="1"/>
</dbReference>
<dbReference type="Proteomes" id="UP000614216">
    <property type="component" value="Unassembled WGS sequence"/>
</dbReference>
<evidence type="ECO:0000256" key="1">
    <source>
        <dbReference type="SAM" id="MobiDB-lite"/>
    </source>
</evidence>
<dbReference type="InterPro" id="IPR025295">
    <property type="entry name" value="eCIS_core_dom"/>
</dbReference>
<proteinExistence type="predicted"/>
<protein>
    <submittedName>
        <fullName evidence="3">DUF4157 domain-containing protein</fullName>
    </submittedName>
</protein>
<feature type="domain" description="eCIS core" evidence="2">
    <location>
        <begin position="56"/>
        <end position="121"/>
    </location>
</feature>
<reference evidence="3" key="1">
    <citation type="submission" date="2021-01" db="EMBL/GenBank/DDBJ databases">
        <title>Fulvivirga kasyanovii gen. nov., sp nov., a novel member of the phylum Bacteroidetes isolated from seawater in a mussel farm.</title>
        <authorList>
            <person name="Zhao L.-H."/>
            <person name="Wang Z.-J."/>
        </authorList>
    </citation>
    <scope>NUCLEOTIDE SEQUENCE</scope>
    <source>
        <strain evidence="3">29W222</strain>
    </source>
</reference>
<sequence length="413" mass="45013">MKDNLTSKDTISNRLNAQDKMGCRLSMKSSLQSESVASPAQLAAKSSNKAVNNTGLPDNIKSGVEALSGYSMDDVKVHYNSSKPAQLNAHAYAQGTDIHVASGQEQYLAHEAWHVVQQKQGRVQPTRQMKGKVSVNEDEGLESEADIMGDKVVQSKCANGDCEVCDDCKRKKKNQNHQGVGTNVVQKVSLCRGTNRIGNLAYPGTSEHILIQQHYLININPMAEVEYLIPESGRNGGTGYADIVDPVTGGIYEIKFHPFVASAIPEVTRYVAMAYAHCDEDTIWHAGLIYPNAVLPYMGDQELVTYLHAPGVIGYYLRRRQREPERQPVTEPLSVTEQIKNFVRQVLEQGIDAEQAAEEWLRGNPEVAWAIIGLGIAGIIALIADDLSGVGVADDVAIPPIVTLIRVAASVVL</sequence>
<gene>
    <name evidence="3" type="ORF">JMN32_16370</name>
</gene>
<dbReference type="EMBL" id="JAEUGD010000056">
    <property type="protein sequence ID" value="MBL6447895.1"/>
    <property type="molecule type" value="Genomic_DNA"/>
</dbReference>
<evidence type="ECO:0000259" key="2">
    <source>
        <dbReference type="Pfam" id="PF13699"/>
    </source>
</evidence>
<dbReference type="RefSeq" id="WP_202857438.1">
    <property type="nucleotide sequence ID" value="NZ_JAEUGD010000056.1"/>
</dbReference>
<accession>A0A937FXC0</accession>
<organism evidence="3 4">
    <name type="scientific">Fulvivirga marina</name>
    <dbReference type="NCBI Taxonomy" id="2494733"/>
    <lineage>
        <taxon>Bacteria</taxon>
        <taxon>Pseudomonadati</taxon>
        <taxon>Bacteroidota</taxon>
        <taxon>Cytophagia</taxon>
        <taxon>Cytophagales</taxon>
        <taxon>Fulvivirgaceae</taxon>
        <taxon>Fulvivirga</taxon>
    </lineage>
</organism>
<dbReference type="AlphaFoldDB" id="A0A937FXC0"/>
<feature type="region of interest" description="Disordered" evidence="1">
    <location>
        <begin position="120"/>
        <end position="139"/>
    </location>
</feature>